<reference evidence="2 3" key="1">
    <citation type="submission" date="2018-04" db="EMBL/GenBank/DDBJ databases">
        <title>Genomic Encyclopedia of Type Strains, Phase III (KMG-III): the genomes of soil and plant-associated and newly described type strains.</title>
        <authorList>
            <person name="Whitman W."/>
        </authorList>
    </citation>
    <scope>NUCLEOTIDE SEQUENCE [LARGE SCALE GENOMIC DNA]</scope>
    <source>
        <strain evidence="2 3">KA25</strain>
    </source>
</reference>
<dbReference type="OrthoDB" id="9813502at2"/>
<comment type="caution">
    <text evidence="2">The sequence shown here is derived from an EMBL/GenBank/DDBJ whole genome shotgun (WGS) entry which is preliminary data.</text>
</comment>
<dbReference type="Pfam" id="PF04233">
    <property type="entry name" value="Phage_Mu_F"/>
    <property type="match status" value="1"/>
</dbReference>
<evidence type="ECO:0000313" key="2">
    <source>
        <dbReference type="EMBL" id="PTR11157.1"/>
    </source>
</evidence>
<protein>
    <submittedName>
        <fullName evidence="2">Phage Mu protein F like protein</fullName>
    </submittedName>
</protein>
<evidence type="ECO:0000313" key="3">
    <source>
        <dbReference type="Proteomes" id="UP000244060"/>
    </source>
</evidence>
<dbReference type="EMBL" id="QAOT01000028">
    <property type="protein sequence ID" value="PTR11157.1"/>
    <property type="molecule type" value="Genomic_DNA"/>
</dbReference>
<dbReference type="AlphaFoldDB" id="A0A2T5JSI3"/>
<evidence type="ECO:0000259" key="1">
    <source>
        <dbReference type="Pfam" id="PF04233"/>
    </source>
</evidence>
<feature type="domain" description="Phage head morphogenesis" evidence="1">
    <location>
        <begin position="58"/>
        <end position="176"/>
    </location>
</feature>
<dbReference type="Proteomes" id="UP000244060">
    <property type="component" value="Unassembled WGS sequence"/>
</dbReference>
<name>A0A2T5JSI3_9RHOB</name>
<organism evidence="2 3">
    <name type="scientific">Cereibacter azotoformans</name>
    <dbReference type="NCBI Taxonomy" id="43057"/>
    <lineage>
        <taxon>Bacteria</taxon>
        <taxon>Pseudomonadati</taxon>
        <taxon>Pseudomonadota</taxon>
        <taxon>Alphaproteobacteria</taxon>
        <taxon>Rhodobacterales</taxon>
        <taxon>Paracoccaceae</taxon>
        <taxon>Cereibacter</taxon>
    </lineage>
</organism>
<accession>A0A2T5JSI3</accession>
<keyword evidence="3" id="KW-1185">Reference proteome</keyword>
<sequence>MPDLAAIFRRPFPEQAAAFRLRLGNLVPTARWDDIRRAEHDRAFMVAGALKADLLTDLAAAVDKAVSQGGTLEDFRRDFRAIVERRGWHGWTGEGTKAGEAWRTRVIYRTNMAVSYAAGRMAQMVEGNFKYWVYRHGGSREPRIQHLAWDGLALPPDHPFWQTHAPPNGWGCSCYIVGARTEAGIRRVGGDPAKQLPEGWQALDARTGAPAGIDKGWDYAPGASAVQELIAMAAEKSVGWPAGIAKAHMASLPPGQAEALAEAYRALPSLAQDLRRWAERVQGERNGAPISGPVQIEPLRTLGLVTQSAGPDTRSIGGMDLTGVDFAVAAEDLARMLGGAGAPSAEEIARLASLLDQARDVRAVQGSAGLFDWIIRTEAEEWIARFERRGESLYLVDLRISGAGR</sequence>
<gene>
    <name evidence="2" type="ORF">C8J28_12818</name>
</gene>
<dbReference type="InterPro" id="IPR006528">
    <property type="entry name" value="Phage_head_morphogenesis_dom"/>
</dbReference>
<proteinExistence type="predicted"/>